<organism evidence="10 11">
    <name type="scientific">Nelumbo nucifera</name>
    <name type="common">Sacred lotus</name>
    <dbReference type="NCBI Taxonomy" id="4432"/>
    <lineage>
        <taxon>Eukaryota</taxon>
        <taxon>Viridiplantae</taxon>
        <taxon>Streptophyta</taxon>
        <taxon>Embryophyta</taxon>
        <taxon>Tracheophyta</taxon>
        <taxon>Spermatophyta</taxon>
        <taxon>Magnoliopsida</taxon>
        <taxon>Proteales</taxon>
        <taxon>Nelumbonaceae</taxon>
        <taxon>Nelumbo</taxon>
    </lineage>
</organism>
<evidence type="ECO:0000259" key="9">
    <source>
        <dbReference type="Pfam" id="PF23598"/>
    </source>
</evidence>
<accession>A0A822YF11</accession>
<evidence type="ECO:0000259" key="7">
    <source>
        <dbReference type="Pfam" id="PF18052"/>
    </source>
</evidence>
<evidence type="ECO:0000259" key="8">
    <source>
        <dbReference type="Pfam" id="PF23559"/>
    </source>
</evidence>
<evidence type="ECO:0000313" key="11">
    <source>
        <dbReference type="Proteomes" id="UP000607653"/>
    </source>
</evidence>
<dbReference type="PRINTS" id="PR00364">
    <property type="entry name" value="DISEASERSIST"/>
</dbReference>
<reference evidence="10 11" key="1">
    <citation type="journal article" date="2020" name="Mol. Biol. Evol.">
        <title>Distinct Expression and Methylation Patterns for Genes with Different Fates following a Single Whole-Genome Duplication in Flowering Plants.</title>
        <authorList>
            <person name="Shi T."/>
            <person name="Rahmani R.S."/>
            <person name="Gugger P.F."/>
            <person name="Wang M."/>
            <person name="Li H."/>
            <person name="Zhang Y."/>
            <person name="Li Z."/>
            <person name="Wang Q."/>
            <person name="Van de Peer Y."/>
            <person name="Marchal K."/>
            <person name="Chen J."/>
        </authorList>
    </citation>
    <scope>NUCLEOTIDE SEQUENCE [LARGE SCALE GENOMIC DNA]</scope>
    <source>
        <tissue evidence="10">Leaf</tissue>
    </source>
</reference>
<dbReference type="InterPro" id="IPR036388">
    <property type="entry name" value="WH-like_DNA-bd_sf"/>
</dbReference>
<evidence type="ECO:0000256" key="1">
    <source>
        <dbReference type="ARBA" id="ARBA00022614"/>
    </source>
</evidence>
<feature type="domain" description="NB-ARC" evidence="6">
    <location>
        <begin position="185"/>
        <end position="247"/>
    </location>
</feature>
<dbReference type="Pfam" id="PF00931">
    <property type="entry name" value="NB-ARC"/>
    <property type="match status" value="1"/>
</dbReference>
<dbReference type="Pfam" id="PF23598">
    <property type="entry name" value="LRR_14"/>
    <property type="match status" value="1"/>
</dbReference>
<keyword evidence="5" id="KW-0067">ATP-binding</keyword>
<evidence type="ECO:0000256" key="4">
    <source>
        <dbReference type="ARBA" id="ARBA00022821"/>
    </source>
</evidence>
<dbReference type="SMART" id="SM00369">
    <property type="entry name" value="LRR_TYP"/>
    <property type="match status" value="3"/>
</dbReference>
<dbReference type="Gene3D" id="3.40.50.300">
    <property type="entry name" value="P-loop containing nucleotide triphosphate hydrolases"/>
    <property type="match status" value="1"/>
</dbReference>
<proteinExistence type="predicted"/>
<dbReference type="Pfam" id="PF23559">
    <property type="entry name" value="WHD_DRP"/>
    <property type="match status" value="1"/>
</dbReference>
<evidence type="ECO:0000256" key="3">
    <source>
        <dbReference type="ARBA" id="ARBA00022741"/>
    </source>
</evidence>
<dbReference type="FunFam" id="1.10.10.10:FF:000322">
    <property type="entry name" value="Probable disease resistance protein At1g63360"/>
    <property type="match status" value="1"/>
</dbReference>
<dbReference type="GO" id="GO:0006952">
    <property type="term" value="P:defense response"/>
    <property type="evidence" value="ECO:0007669"/>
    <property type="project" value="UniProtKB-KW"/>
</dbReference>
<dbReference type="InterPro" id="IPR027417">
    <property type="entry name" value="P-loop_NTPase"/>
</dbReference>
<name>A0A822YF11_NELNU</name>
<dbReference type="Pfam" id="PF18052">
    <property type="entry name" value="Rx_N"/>
    <property type="match status" value="1"/>
</dbReference>
<dbReference type="GO" id="GO:0043531">
    <property type="term" value="F:ADP binding"/>
    <property type="evidence" value="ECO:0007669"/>
    <property type="project" value="InterPro"/>
</dbReference>
<feature type="domain" description="Disease resistance N-terminal" evidence="7">
    <location>
        <begin position="11"/>
        <end position="101"/>
    </location>
</feature>
<dbReference type="EMBL" id="DUZY01000002">
    <property type="protein sequence ID" value="DAD29606.1"/>
    <property type="molecule type" value="Genomic_DNA"/>
</dbReference>
<dbReference type="InterPro" id="IPR002182">
    <property type="entry name" value="NB-ARC"/>
</dbReference>
<comment type="caution">
    <text evidence="10">The sequence shown here is derived from an EMBL/GenBank/DDBJ whole genome shotgun (WGS) entry which is preliminary data.</text>
</comment>
<gene>
    <name evidence="10" type="ORF">HUJ06_031074</name>
</gene>
<dbReference type="PANTHER" id="PTHR36766">
    <property type="entry name" value="PLANT BROAD-SPECTRUM MILDEW RESISTANCE PROTEIN RPW8"/>
    <property type="match status" value="1"/>
</dbReference>
<dbReference type="Gene3D" id="1.10.10.10">
    <property type="entry name" value="Winged helix-like DNA-binding domain superfamily/Winged helix DNA-binding domain"/>
    <property type="match status" value="1"/>
</dbReference>
<dbReference type="PANTHER" id="PTHR36766:SF40">
    <property type="entry name" value="DISEASE RESISTANCE PROTEIN RGA3"/>
    <property type="match status" value="1"/>
</dbReference>
<dbReference type="InterPro" id="IPR032675">
    <property type="entry name" value="LRR_dom_sf"/>
</dbReference>
<dbReference type="Gene3D" id="1.20.5.4130">
    <property type="match status" value="1"/>
</dbReference>
<keyword evidence="1" id="KW-0433">Leucine-rich repeat</keyword>
<protein>
    <recommendedName>
        <fullName evidence="12">Disease resistance RPP13-like protein 1</fullName>
    </recommendedName>
</protein>
<evidence type="ECO:0000259" key="6">
    <source>
        <dbReference type="Pfam" id="PF00931"/>
    </source>
</evidence>
<evidence type="ECO:0000256" key="2">
    <source>
        <dbReference type="ARBA" id="ARBA00022737"/>
    </source>
</evidence>
<keyword evidence="11" id="KW-1185">Reference proteome</keyword>
<keyword evidence="4" id="KW-0611">Plant defense</keyword>
<sequence>MAIGEVFLGAVMAFIVRQLGSKEVKEIALRWRINKKLEKLESIVSGIQKVLDDAENKQLKGEKKVEKWLDDLKYLAYDIEDVLDQVATEALRQKVEAEHKKWINVWEEKYVIRQDRTTGFIINESMVYGREKDRDEIVHLLLSVERTHNELPVISIIGMGGVGKTTLAQLVYNDADVANHFDRRVWNYIAWDSLKIPAGVQGSKILVTTRNEIVASKATRSAHAYKLNILSDDHCWSLFRRHAFRDETLASSNLELIGKEIVKKCEGLPLAAKALGSLLFGETEEKKWNDILYSEIWKLPNDPIIPALRLSYSHLPGNLKRCFSYCSIFPKGYEFDRENLILLWMAERLLEPEQGKELEDIGDEYFNHLLQAAFFQQSRFNKSTYVMHDLMNDLARFIAGETYLWLKDGSNAGNISRKARYCSYYRGQYEGLKKFNIFDKVGDLRTFLPLKQQYFQYEHEHLYLPKQVIHDLFTKLRCLRVLCLSYYYITELPDSISNLIHLRLLDLSYTPIRRLPESICSLHNLQTLLLDGCRELKWLPNNTGCLINLRHLKRNECQCFSGLVVPGICRLTNLRTLSSISLYLDRTSLGFISGIVRVSELEHLSLLRGNICISIDATVVESLHEAERLKHMQNSVMKDKQHLRGLELLWNCLEQSFTNLLIKLLEPHTNLQELTIKGYLGNSFPQWTGTFSHLSKLTLERCHRLTGNLPCFPNLVRLEIKDCGQLTSLGEVIPSDAHLLDVGQRDKKMAQPSSSSSRAFDEQHGLQELVICNCPKLTELPGFLDALTNLILYGCNRLITLPMLPLLGELDLAGPCNDANNLLTSVASINSLYSLRISRFSRLQHLPKGLLQGLVPLQDSEISDCDMLNALSDDLGFQHLSSLSRLEVKQCPELLSFPRNGLPSGLQFLRLSNCDKLEYLHQLGLLTNLRRLSIIHCNEIRFLPDDLYNLVSLHDLKIESCSNFMCFPKTGLPYKLERLEVKYCKAVSFLSTWLLCNQPSLKYLIIVGCDHLKSIPICGSKTSLKVIQIKYCQELKSLSDDFHNLAFLEHLEIEGCPCLRSLPQLEALPTTSTLRSVWISKCENLKCLPNYMHNLPSIQELRIWDCQKVVSFPEEGLPNNLRSLSIRFCGKLASLPNHLPELTCLQELEIWGCPKLASFPQDGLPSNLTMLSIKDCENIGLLVNLGLHRLTCLRNLTIAGFTDPSTSFESLQLPTTLSSLCLERCYKLISLRSWLPNLTFLEKLVIIRCPNVASLSKVELLNQLSYLEIQVCPLLERQCLKGNRKAWSKVAHIPYIKIDQEVI</sequence>
<evidence type="ECO:0008006" key="12">
    <source>
        <dbReference type="Google" id="ProtNLM"/>
    </source>
</evidence>
<feature type="domain" description="Disease resistance protein winged helix" evidence="8">
    <location>
        <begin position="328"/>
        <end position="395"/>
    </location>
</feature>
<dbReference type="Proteomes" id="UP000607653">
    <property type="component" value="Unassembled WGS sequence"/>
</dbReference>
<keyword evidence="2" id="KW-0677">Repeat</keyword>
<evidence type="ECO:0000256" key="5">
    <source>
        <dbReference type="ARBA" id="ARBA00022840"/>
    </source>
</evidence>
<keyword evidence="3" id="KW-0547">Nucleotide-binding</keyword>
<dbReference type="Gene3D" id="3.80.10.10">
    <property type="entry name" value="Ribonuclease Inhibitor"/>
    <property type="match status" value="6"/>
</dbReference>
<dbReference type="InterPro" id="IPR041118">
    <property type="entry name" value="Rx_N"/>
</dbReference>
<dbReference type="InterPro" id="IPR055414">
    <property type="entry name" value="LRR_R13L4/SHOC2-like"/>
</dbReference>
<dbReference type="InterPro" id="IPR003591">
    <property type="entry name" value="Leu-rich_rpt_typical-subtyp"/>
</dbReference>
<dbReference type="SUPFAM" id="SSF52058">
    <property type="entry name" value="L domain-like"/>
    <property type="match status" value="2"/>
</dbReference>
<dbReference type="CDD" id="cd09897">
    <property type="entry name" value="H3TH_FEN1-XPG-like"/>
    <property type="match status" value="1"/>
</dbReference>
<evidence type="ECO:0000313" key="10">
    <source>
        <dbReference type="EMBL" id="DAD29606.1"/>
    </source>
</evidence>
<dbReference type="GO" id="GO:0051707">
    <property type="term" value="P:response to other organism"/>
    <property type="evidence" value="ECO:0007669"/>
    <property type="project" value="UniProtKB-ARBA"/>
</dbReference>
<dbReference type="SUPFAM" id="SSF52047">
    <property type="entry name" value="RNI-like"/>
    <property type="match status" value="1"/>
</dbReference>
<feature type="domain" description="Disease resistance R13L4/SHOC-2-like LRR" evidence="9">
    <location>
        <begin position="473"/>
        <end position="700"/>
    </location>
</feature>
<dbReference type="GO" id="GO:0005524">
    <property type="term" value="F:ATP binding"/>
    <property type="evidence" value="ECO:0007669"/>
    <property type="project" value="UniProtKB-KW"/>
</dbReference>
<dbReference type="InterPro" id="IPR058922">
    <property type="entry name" value="WHD_DRP"/>
</dbReference>
<dbReference type="SUPFAM" id="SSF52540">
    <property type="entry name" value="P-loop containing nucleoside triphosphate hydrolases"/>
    <property type="match status" value="1"/>
</dbReference>